<feature type="domain" description="AAA+ ATPase" evidence="14">
    <location>
        <begin position="884"/>
        <end position="1019"/>
    </location>
</feature>
<dbReference type="STRING" id="454130.A0A0U5C1N1"/>
<dbReference type="AlphaFoldDB" id="A0A0U5C1N1"/>
<evidence type="ECO:0000256" key="7">
    <source>
        <dbReference type="ARBA" id="ARBA00022840"/>
    </source>
</evidence>
<comment type="subcellular location">
    <subcellularLocation>
        <location evidence="1">Membrane</location>
    </subcellularLocation>
</comment>
<dbReference type="GO" id="GO:0005524">
    <property type="term" value="F:ATP binding"/>
    <property type="evidence" value="ECO:0007669"/>
    <property type="project" value="UniProtKB-KW"/>
</dbReference>
<dbReference type="SUPFAM" id="SSF50692">
    <property type="entry name" value="ADC-like"/>
    <property type="match status" value="1"/>
</dbReference>
<dbReference type="SMART" id="SM00382">
    <property type="entry name" value="AAA"/>
    <property type="match status" value="2"/>
</dbReference>
<organism evidence="15 16">
    <name type="scientific">Aspergillus calidoustus</name>
    <dbReference type="NCBI Taxonomy" id="454130"/>
    <lineage>
        <taxon>Eukaryota</taxon>
        <taxon>Fungi</taxon>
        <taxon>Dikarya</taxon>
        <taxon>Ascomycota</taxon>
        <taxon>Pezizomycotina</taxon>
        <taxon>Eurotiomycetes</taxon>
        <taxon>Eurotiomycetidae</taxon>
        <taxon>Eurotiales</taxon>
        <taxon>Aspergillaceae</taxon>
        <taxon>Aspergillus</taxon>
        <taxon>Aspergillus subgen. Nidulantes</taxon>
    </lineage>
</organism>
<gene>
    <name evidence="15" type="ORF">ASPCAL00846</name>
</gene>
<keyword evidence="7" id="KW-0067">ATP-binding</keyword>
<keyword evidence="5" id="KW-0547">Nucleotide-binding</keyword>
<feature type="region of interest" description="Disordered" evidence="13">
    <location>
        <begin position="324"/>
        <end position="348"/>
    </location>
</feature>
<feature type="compositionally biased region" description="Polar residues" evidence="13">
    <location>
        <begin position="333"/>
        <end position="348"/>
    </location>
</feature>
<dbReference type="GO" id="GO:0016558">
    <property type="term" value="P:protein import into peroxisome matrix"/>
    <property type="evidence" value="ECO:0007669"/>
    <property type="project" value="TreeGrafter"/>
</dbReference>
<dbReference type="OMA" id="LSASWCA"/>
<evidence type="ECO:0000256" key="3">
    <source>
        <dbReference type="ARBA" id="ARBA00022448"/>
    </source>
</evidence>
<evidence type="ECO:0000313" key="16">
    <source>
        <dbReference type="Proteomes" id="UP000054771"/>
    </source>
</evidence>
<dbReference type="Pfam" id="PF17862">
    <property type="entry name" value="AAA_lid_3"/>
    <property type="match status" value="1"/>
</dbReference>
<dbReference type="CDD" id="cd19526">
    <property type="entry name" value="RecA-like_PEX1_r2"/>
    <property type="match status" value="1"/>
</dbReference>
<dbReference type="SUPFAM" id="SSF52540">
    <property type="entry name" value="P-loop containing nucleoside triphosphate hydrolases"/>
    <property type="match status" value="2"/>
</dbReference>
<feature type="domain" description="AAA+ ATPase" evidence="14">
    <location>
        <begin position="555"/>
        <end position="706"/>
    </location>
</feature>
<dbReference type="PROSITE" id="PS00674">
    <property type="entry name" value="AAA"/>
    <property type="match status" value="1"/>
</dbReference>
<dbReference type="GO" id="GO:0005778">
    <property type="term" value="C:peroxisomal membrane"/>
    <property type="evidence" value="ECO:0007669"/>
    <property type="project" value="TreeGrafter"/>
</dbReference>
<dbReference type="GO" id="GO:0016887">
    <property type="term" value="F:ATP hydrolysis activity"/>
    <property type="evidence" value="ECO:0007669"/>
    <property type="project" value="InterPro"/>
</dbReference>
<keyword evidence="16" id="KW-1185">Reference proteome</keyword>
<evidence type="ECO:0000256" key="8">
    <source>
        <dbReference type="ARBA" id="ARBA00022927"/>
    </source>
</evidence>
<dbReference type="Gene3D" id="3.40.50.300">
    <property type="entry name" value="P-loop containing nucleotide triphosphate hydrolases"/>
    <property type="match status" value="2"/>
</dbReference>
<dbReference type="FunFam" id="1.10.8.60:FF:000458">
    <property type="entry name" value="Peroxisome biogenesis protein peroxin 1 (Eurofung)"/>
    <property type="match status" value="1"/>
</dbReference>
<dbReference type="InterPro" id="IPR041569">
    <property type="entry name" value="AAA_lid_3"/>
</dbReference>
<feature type="compositionally biased region" description="Polar residues" evidence="13">
    <location>
        <begin position="1151"/>
        <end position="1160"/>
    </location>
</feature>
<comment type="similarity">
    <text evidence="2">Belongs to the AAA ATPase family.</text>
</comment>
<evidence type="ECO:0000256" key="4">
    <source>
        <dbReference type="ARBA" id="ARBA00022593"/>
    </source>
</evidence>
<evidence type="ECO:0000256" key="5">
    <source>
        <dbReference type="ARBA" id="ARBA00022741"/>
    </source>
</evidence>
<keyword evidence="9" id="KW-0472">Membrane</keyword>
<feature type="compositionally biased region" description="Low complexity" evidence="13">
    <location>
        <begin position="239"/>
        <end position="258"/>
    </location>
</feature>
<feature type="region of interest" description="Disordered" evidence="13">
    <location>
        <begin position="745"/>
        <end position="768"/>
    </location>
</feature>
<dbReference type="InterPro" id="IPR015342">
    <property type="entry name" value="PEX1-N_C-lobe"/>
</dbReference>
<dbReference type="EMBL" id="CDMC01000001">
    <property type="protein sequence ID" value="CEL01258.1"/>
    <property type="molecule type" value="Genomic_DNA"/>
</dbReference>
<evidence type="ECO:0000256" key="10">
    <source>
        <dbReference type="ARBA" id="ARBA00032509"/>
    </source>
</evidence>
<evidence type="ECO:0000256" key="12">
    <source>
        <dbReference type="ARBA" id="ARBA00048778"/>
    </source>
</evidence>
<dbReference type="InterPro" id="IPR003959">
    <property type="entry name" value="ATPase_AAA_core"/>
</dbReference>
<dbReference type="InterPro" id="IPR027417">
    <property type="entry name" value="P-loop_NTPase"/>
</dbReference>
<dbReference type="Gene3D" id="1.10.8.60">
    <property type="match status" value="2"/>
</dbReference>
<dbReference type="FunFam" id="3.40.50.300:FF:001529">
    <property type="entry name" value="Peroxisome biosynthesis protein-like protein (PAS1/Peroxin-1)"/>
    <property type="match status" value="1"/>
</dbReference>
<dbReference type="InterPro" id="IPR029067">
    <property type="entry name" value="CDC48_domain_2-like_sf"/>
</dbReference>
<keyword evidence="3" id="KW-0813">Transport</keyword>
<dbReference type="FunFam" id="3.10.330.10:FF:000011">
    <property type="entry name" value="Peroxisome biogenesis protein peroxin 1"/>
    <property type="match status" value="1"/>
</dbReference>
<keyword evidence="4" id="KW-0962">Peroxisome biogenesis</keyword>
<protein>
    <recommendedName>
        <fullName evidence="11">Peroxisomal ATPase PEX1</fullName>
    </recommendedName>
    <alternativeName>
        <fullName evidence="10">Peroxin-1</fullName>
    </alternativeName>
</protein>
<feature type="region of interest" description="Disordered" evidence="13">
    <location>
        <begin position="218"/>
        <end position="269"/>
    </location>
</feature>
<accession>A0A0U5C1N1</accession>
<feature type="region of interest" description="Disordered" evidence="13">
    <location>
        <begin position="1207"/>
        <end position="1227"/>
    </location>
</feature>
<evidence type="ECO:0000313" key="15">
    <source>
        <dbReference type="EMBL" id="CEL01258.1"/>
    </source>
</evidence>
<dbReference type="PANTHER" id="PTHR23077:SF12">
    <property type="entry name" value="PEROXISOMAL ATPASE PEX1"/>
    <property type="match status" value="1"/>
</dbReference>
<evidence type="ECO:0000256" key="11">
    <source>
        <dbReference type="ARBA" id="ARBA00034532"/>
    </source>
</evidence>
<evidence type="ECO:0000256" key="13">
    <source>
        <dbReference type="SAM" id="MobiDB-lite"/>
    </source>
</evidence>
<keyword evidence="8" id="KW-0653">Protein transport</keyword>
<dbReference type="Pfam" id="PF09262">
    <property type="entry name" value="PEX-1N"/>
    <property type="match status" value="1"/>
</dbReference>
<dbReference type="Gene3D" id="2.40.40.20">
    <property type="match status" value="1"/>
</dbReference>
<dbReference type="InterPro" id="IPR009010">
    <property type="entry name" value="Asp_de-COase-like_dom_sf"/>
</dbReference>
<dbReference type="InterPro" id="IPR050168">
    <property type="entry name" value="AAA_ATPase_domain"/>
</dbReference>
<dbReference type="Proteomes" id="UP000054771">
    <property type="component" value="Unassembled WGS sequence"/>
</dbReference>
<comment type="catalytic activity">
    <reaction evidence="12">
        <text>ATP + H2O = ADP + phosphate + H(+)</text>
        <dbReference type="Rhea" id="RHEA:13065"/>
        <dbReference type="ChEBI" id="CHEBI:15377"/>
        <dbReference type="ChEBI" id="CHEBI:15378"/>
        <dbReference type="ChEBI" id="CHEBI:30616"/>
        <dbReference type="ChEBI" id="CHEBI:43474"/>
        <dbReference type="ChEBI" id="CHEBI:456216"/>
    </reaction>
    <physiologicalReaction direction="left-to-right" evidence="12">
        <dbReference type="Rhea" id="RHEA:13066"/>
    </physiologicalReaction>
</comment>
<dbReference type="GO" id="GO:0005829">
    <property type="term" value="C:cytosol"/>
    <property type="evidence" value="ECO:0007669"/>
    <property type="project" value="TreeGrafter"/>
</dbReference>
<name>A0A0U5C1N1_ASPCI</name>
<dbReference type="InterPro" id="IPR003960">
    <property type="entry name" value="ATPase_AAA_CS"/>
</dbReference>
<evidence type="ECO:0000259" key="14">
    <source>
        <dbReference type="SMART" id="SM00382"/>
    </source>
</evidence>
<feature type="region of interest" description="Disordered" evidence="13">
    <location>
        <begin position="1138"/>
        <end position="1164"/>
    </location>
</feature>
<evidence type="ECO:0000256" key="6">
    <source>
        <dbReference type="ARBA" id="ARBA00022801"/>
    </source>
</evidence>
<dbReference type="PANTHER" id="PTHR23077">
    <property type="entry name" value="AAA-FAMILY ATPASE"/>
    <property type="match status" value="1"/>
</dbReference>
<dbReference type="FunFam" id="3.40.50.300:FF:000149">
    <property type="entry name" value="Nuclear valosin-containing protein-like"/>
    <property type="match status" value="1"/>
</dbReference>
<dbReference type="OrthoDB" id="2187at2759"/>
<dbReference type="Pfam" id="PF00004">
    <property type="entry name" value="AAA"/>
    <property type="match status" value="2"/>
</dbReference>
<evidence type="ECO:0000256" key="9">
    <source>
        <dbReference type="ARBA" id="ARBA00023136"/>
    </source>
</evidence>
<dbReference type="InterPro" id="IPR003593">
    <property type="entry name" value="AAA+_ATPase"/>
</dbReference>
<keyword evidence="6" id="KW-0378">Hydrolase</keyword>
<feature type="compositionally biased region" description="Low complexity" evidence="13">
    <location>
        <begin position="755"/>
        <end position="765"/>
    </location>
</feature>
<sequence length="1227" mass="131595">MAPRKPSTTAEVALVPLKNCLVNLPPSLVSLLVNANTTAQNVIVELQYRPTVGRAGNGSTTPRSCYFGWTGMPSKKRLAPVVGRDGINSSSSTREQDASTVELDTTFGRVLGLSEGQRVGVFIHIDPPVAHTINIEPLTPEDWEIIELHATFLELNLLSQIRALPNPTYTSPQADHMHPLALHLSPTSTANIVITSLTPAPSNTSPFAKIAPDAEVIVAPKTRPKANTRVSRGENRSVTGSSKRSAGGRSSGGSTARGKNSKSETSRGALYFRGVDRQWSDQYFDAEAEEDNNEGFRVWVDPDVLGTNELRGASWVCVTLVQPSGLKPPPDPQQQISQAEQKASDAGTPTTKLVAKLLPWVDAPDIQHVALSSVLCSAIGAESMVGGIVRVEAAPPPLQRSATKSLKVYPFLTDATKRKDGLKFGADTLAAKDALAERIKVLYGTPGSGKGLLTGPLTDGMVLPKSENQETVSSFDGAIIRFDPPLKSSSDASKTVFSWLLGSDVKLPLEIQTEIPKPAEQGALILPLEDPIPATVPPMVGIDQVISQSLDNLNKSCSVLVTGGLGSGKTALGQLLAHRLRKEYLFHVKYFSCRKLVTDETRISNIKETLNRLFMSAAWCARLGGQSAVILDDLDKLCPVETELQVGGDNGRSRQNSEVICSMVREYCSMNSGVVLLATAQSKDSLNNVIVGGHVVREVIHLRAPDKEGRRKVLEYLTSQDRAASSATAEGGSSAIANGHARTVSTSTNDSWLDPSNPGSRPSSSGGDGFILGRDVDFLDLAGKTDGFMPGDLVLLVARARNEALIRSVTESSDESKAVNLGSTDFDNAIKGFTPASLRNVTLTSSTTTFSAIGGLQETRKMLLETLQYPTKYAPIFAQCPLRLRSGLLLYGFPGCGKTLLASAVAGECGLNFISVKGPEILNKYIGASEKSVRDLFERAQAARPCILFFDEFDSIAPKRGHDSTGVTDRVVNQLLTQMDGAEGLSGVYVLAATSRPDLIDPALLRPGRLDKSLLCDMPNHADRADIIRAVSGKLLMSEEVVARLDEVAARTAGFSGADLQAVVYNAHLEAVHDALGDRTGSDKPQAKAGKSTTTSTSSRSFIQFLYSDLEQRAGTVAMPAPAVVASKLDALKNARRRQRQLEQGNFGAAPTNTAANSHETAADEGREEIMVRWEHMERSLTTTRSSLSEAERRRLNAIYREFVEGRDGEMPNGEGGREIGGRTSLM</sequence>
<feature type="compositionally biased region" description="Basic and acidic residues" evidence="13">
    <location>
        <begin position="1207"/>
        <end position="1221"/>
    </location>
</feature>
<dbReference type="SUPFAM" id="SSF54585">
    <property type="entry name" value="Cdc48 domain 2-like"/>
    <property type="match status" value="1"/>
</dbReference>
<evidence type="ECO:0000256" key="2">
    <source>
        <dbReference type="ARBA" id="ARBA00006914"/>
    </source>
</evidence>
<dbReference type="Gene3D" id="3.10.330.10">
    <property type="match status" value="1"/>
</dbReference>
<evidence type="ECO:0000256" key="1">
    <source>
        <dbReference type="ARBA" id="ARBA00004370"/>
    </source>
</evidence>
<reference evidence="16" key="1">
    <citation type="journal article" date="2016" name="Genome Announc.">
        <title>Draft genome sequences of fungus Aspergillus calidoustus.</title>
        <authorList>
            <person name="Horn F."/>
            <person name="Linde J."/>
            <person name="Mattern D.J."/>
            <person name="Walther G."/>
            <person name="Guthke R."/>
            <person name="Scherlach K."/>
            <person name="Martin K."/>
            <person name="Brakhage A.A."/>
            <person name="Petzke L."/>
            <person name="Valiante V."/>
        </authorList>
    </citation>
    <scope>NUCLEOTIDE SEQUENCE [LARGE SCALE GENOMIC DNA]</scope>
    <source>
        <strain evidence="16">SF006504</strain>
    </source>
</reference>
<proteinExistence type="inferred from homology"/>